<proteinExistence type="predicted"/>
<evidence type="ECO:0000256" key="1">
    <source>
        <dbReference type="SAM" id="MobiDB-lite"/>
    </source>
</evidence>
<feature type="region of interest" description="Disordered" evidence="1">
    <location>
        <begin position="78"/>
        <end position="151"/>
    </location>
</feature>
<dbReference type="RefSeq" id="WP_139228333.1">
    <property type="nucleotide sequence ID" value="NZ_FOQD01000005.1"/>
</dbReference>
<sequence>MSQASPKEVPCPDCGEMVRVNSLRCWNCGGFMSPEVEQKYIAMQAMSRPAIFSEVPSGEIKTAEEDRTEGDFQLKSPVARTMSGPDAEMPSMDTRVQNARSAAAQAATEEADEDDLDAPIQIKSEPAPAAAAAEPAATEPAKPRRPQPESDIAHSVATAGDALLDIAIQEEREVKKKQKGRKIVGGMKTPGGGLIIFCPYGCRVEVKESHRGMTGRCPRCAAPFIVPVDPPQFKQAKTEDAAAPGAAAPSAGAAGQFQNWILDLHLHIVDPEKLKLKADSLLKEFTEVDVGVSSAATLVASLAKKAGGMFAKGGEKKDAVRAAMLTHLAEGKPLDELPVGDKYVFDAMDMPQLKIVQPAANRATSIFHGIPVFGANRIALQLPLTEKTVHPTYLSMGITEYWKLAKALEAAYGISGLDAGLGLPPEPRTHDYKCHFTDTPIKALLDVELFKADPSVKLEVAGYQCGACKIAVSEAGRKKENLGGKTPKGIAKAKCPKCGSKMGEHLLYSLKEDVAEPSLA</sequence>
<evidence type="ECO:0000313" key="3">
    <source>
        <dbReference type="Proteomes" id="UP000199518"/>
    </source>
</evidence>
<dbReference type="Proteomes" id="UP000199518">
    <property type="component" value="Unassembled WGS sequence"/>
</dbReference>
<reference evidence="3" key="1">
    <citation type="submission" date="2016-10" db="EMBL/GenBank/DDBJ databases">
        <authorList>
            <person name="Varghese N."/>
            <person name="Submissions S."/>
        </authorList>
    </citation>
    <scope>NUCLEOTIDE SEQUENCE [LARGE SCALE GENOMIC DNA]</scope>
    <source>
        <strain evidence="3">DSM 26348</strain>
    </source>
</reference>
<protein>
    <submittedName>
        <fullName evidence="2">Uncharacterized protein</fullName>
    </submittedName>
</protein>
<organism evidence="2 3">
    <name type="scientific">Planctomicrobium piriforme</name>
    <dbReference type="NCBI Taxonomy" id="1576369"/>
    <lineage>
        <taxon>Bacteria</taxon>
        <taxon>Pseudomonadati</taxon>
        <taxon>Planctomycetota</taxon>
        <taxon>Planctomycetia</taxon>
        <taxon>Planctomycetales</taxon>
        <taxon>Planctomycetaceae</taxon>
        <taxon>Planctomicrobium</taxon>
    </lineage>
</organism>
<dbReference type="AlphaFoldDB" id="A0A1I3F5Q6"/>
<dbReference type="EMBL" id="FOQD01000005">
    <property type="protein sequence ID" value="SFI06522.1"/>
    <property type="molecule type" value="Genomic_DNA"/>
</dbReference>
<feature type="compositionally biased region" description="Low complexity" evidence="1">
    <location>
        <begin position="125"/>
        <end position="140"/>
    </location>
</feature>
<evidence type="ECO:0000313" key="2">
    <source>
        <dbReference type="EMBL" id="SFI06522.1"/>
    </source>
</evidence>
<feature type="compositionally biased region" description="Low complexity" evidence="1">
    <location>
        <begin position="99"/>
        <end position="108"/>
    </location>
</feature>
<name>A0A1I3F5Q6_9PLAN</name>
<dbReference type="OrthoDB" id="270814at2"/>
<accession>A0A1I3F5Q6</accession>
<keyword evidence="3" id="KW-1185">Reference proteome</keyword>
<gene>
    <name evidence="2" type="ORF">SAMN05421753_10594</name>
</gene>